<evidence type="ECO:0000313" key="2">
    <source>
        <dbReference type="EMBL" id="TNN39472.1"/>
    </source>
</evidence>
<evidence type="ECO:0000313" key="3">
    <source>
        <dbReference type="Proteomes" id="UP000314294"/>
    </source>
</evidence>
<gene>
    <name evidence="2" type="ORF">EYF80_050359</name>
</gene>
<proteinExistence type="predicted"/>
<dbReference type="AlphaFoldDB" id="A0A4Z2FGE5"/>
<feature type="region of interest" description="Disordered" evidence="1">
    <location>
        <begin position="1"/>
        <end position="41"/>
    </location>
</feature>
<feature type="compositionally biased region" description="Basic residues" evidence="1">
    <location>
        <begin position="27"/>
        <end position="38"/>
    </location>
</feature>
<protein>
    <submittedName>
        <fullName evidence="2">Uncharacterized protein</fullName>
    </submittedName>
</protein>
<reference evidence="2 3" key="1">
    <citation type="submission" date="2019-03" db="EMBL/GenBank/DDBJ databases">
        <title>First draft genome of Liparis tanakae, snailfish: a comprehensive survey of snailfish specific genes.</title>
        <authorList>
            <person name="Kim W."/>
            <person name="Song I."/>
            <person name="Jeong J.-H."/>
            <person name="Kim D."/>
            <person name="Kim S."/>
            <person name="Ryu S."/>
            <person name="Song J.Y."/>
            <person name="Lee S.K."/>
        </authorList>
    </citation>
    <scope>NUCLEOTIDE SEQUENCE [LARGE SCALE GENOMIC DNA]</scope>
    <source>
        <tissue evidence="2">Muscle</tissue>
    </source>
</reference>
<name>A0A4Z2FGE5_9TELE</name>
<evidence type="ECO:0000256" key="1">
    <source>
        <dbReference type="SAM" id="MobiDB-lite"/>
    </source>
</evidence>
<sequence length="59" mass="6600">MKTSEPRAAPWSRAQTPENPRPSASIWHRRPAKKKKNPRLQVLGAASGRRAVAHVLHIV</sequence>
<organism evidence="2 3">
    <name type="scientific">Liparis tanakae</name>
    <name type="common">Tanaka's snailfish</name>
    <dbReference type="NCBI Taxonomy" id="230148"/>
    <lineage>
        <taxon>Eukaryota</taxon>
        <taxon>Metazoa</taxon>
        <taxon>Chordata</taxon>
        <taxon>Craniata</taxon>
        <taxon>Vertebrata</taxon>
        <taxon>Euteleostomi</taxon>
        <taxon>Actinopterygii</taxon>
        <taxon>Neopterygii</taxon>
        <taxon>Teleostei</taxon>
        <taxon>Neoteleostei</taxon>
        <taxon>Acanthomorphata</taxon>
        <taxon>Eupercaria</taxon>
        <taxon>Perciformes</taxon>
        <taxon>Cottioidei</taxon>
        <taxon>Cottales</taxon>
        <taxon>Liparidae</taxon>
        <taxon>Liparis</taxon>
    </lineage>
</organism>
<dbReference type="EMBL" id="SRLO01001276">
    <property type="protein sequence ID" value="TNN39472.1"/>
    <property type="molecule type" value="Genomic_DNA"/>
</dbReference>
<accession>A0A4Z2FGE5</accession>
<keyword evidence="3" id="KW-1185">Reference proteome</keyword>
<comment type="caution">
    <text evidence="2">The sequence shown here is derived from an EMBL/GenBank/DDBJ whole genome shotgun (WGS) entry which is preliminary data.</text>
</comment>
<dbReference type="Proteomes" id="UP000314294">
    <property type="component" value="Unassembled WGS sequence"/>
</dbReference>